<accession>A0A2I1M921</accession>
<protein>
    <submittedName>
        <fullName evidence="2">GNAT family N-acetyltransferase</fullName>
    </submittedName>
</protein>
<evidence type="ECO:0000259" key="1">
    <source>
        <dbReference type="PROSITE" id="PS51186"/>
    </source>
</evidence>
<keyword evidence="2" id="KW-0808">Transferase</keyword>
<dbReference type="GO" id="GO:0016747">
    <property type="term" value="F:acyltransferase activity, transferring groups other than amino-acyl groups"/>
    <property type="evidence" value="ECO:0007669"/>
    <property type="project" value="InterPro"/>
</dbReference>
<dbReference type="SUPFAM" id="SSF55729">
    <property type="entry name" value="Acyl-CoA N-acyltransferases (Nat)"/>
    <property type="match status" value="1"/>
</dbReference>
<name>A0A2I1M921_9FIRM</name>
<reference evidence="2 3" key="1">
    <citation type="submission" date="2017-12" db="EMBL/GenBank/DDBJ databases">
        <title>Phylogenetic diversity of female urinary microbiome.</title>
        <authorList>
            <person name="Thomas-White K."/>
            <person name="Wolfe A.J."/>
        </authorList>
    </citation>
    <scope>NUCLEOTIDE SEQUENCE [LARGE SCALE GENOMIC DNA]</scope>
    <source>
        <strain evidence="2 3">UMB0119</strain>
    </source>
</reference>
<dbReference type="CDD" id="cd04301">
    <property type="entry name" value="NAT_SF"/>
    <property type="match status" value="1"/>
</dbReference>
<keyword evidence="3" id="KW-1185">Reference proteome</keyword>
<dbReference type="PROSITE" id="PS51186">
    <property type="entry name" value="GNAT"/>
    <property type="match status" value="1"/>
</dbReference>
<dbReference type="Pfam" id="PF00583">
    <property type="entry name" value="Acetyltransf_1"/>
    <property type="match status" value="1"/>
</dbReference>
<organism evidence="2 3">
    <name type="scientific">Anaerococcus octavius</name>
    <dbReference type="NCBI Taxonomy" id="54007"/>
    <lineage>
        <taxon>Bacteria</taxon>
        <taxon>Bacillati</taxon>
        <taxon>Bacillota</taxon>
        <taxon>Tissierellia</taxon>
        <taxon>Tissierellales</taxon>
        <taxon>Peptoniphilaceae</taxon>
        <taxon>Anaerococcus</taxon>
    </lineage>
</organism>
<dbReference type="RefSeq" id="WP_101540292.1">
    <property type="nucleotide sequence ID" value="NZ_PKGS01000003.1"/>
</dbReference>
<dbReference type="Proteomes" id="UP000234335">
    <property type="component" value="Unassembled WGS sequence"/>
</dbReference>
<proteinExistence type="predicted"/>
<evidence type="ECO:0000313" key="3">
    <source>
        <dbReference type="Proteomes" id="UP000234335"/>
    </source>
</evidence>
<dbReference type="Gene3D" id="3.40.630.30">
    <property type="match status" value="1"/>
</dbReference>
<dbReference type="InterPro" id="IPR000182">
    <property type="entry name" value="GNAT_dom"/>
</dbReference>
<gene>
    <name evidence="2" type="ORF">CYJ34_05390</name>
</gene>
<evidence type="ECO:0000313" key="2">
    <source>
        <dbReference type="EMBL" id="PKZ16631.1"/>
    </source>
</evidence>
<dbReference type="AlphaFoldDB" id="A0A2I1M921"/>
<dbReference type="InterPro" id="IPR016181">
    <property type="entry name" value="Acyl_CoA_acyltransferase"/>
</dbReference>
<feature type="domain" description="N-acetyltransferase" evidence="1">
    <location>
        <begin position="1"/>
        <end position="166"/>
    </location>
</feature>
<sequence length="166" mass="18706">MKKAILSDLKNIINIVDQAKESLKDDGVDQWQNGSPDIMLIGRQISSGNSYIIVGDEDILAYAYFSDEYEPTYAAVMNIVKGVDAYTIHTFCVANHAKGKGVASLFFEEIIDYARENGKDSLRIDTHEDNFKMRGLIKKLGFKELGQIYIRDNGLTKARIAYELML</sequence>
<dbReference type="EMBL" id="PKGS01000003">
    <property type="protein sequence ID" value="PKZ16631.1"/>
    <property type="molecule type" value="Genomic_DNA"/>
</dbReference>
<comment type="caution">
    <text evidence="2">The sequence shown here is derived from an EMBL/GenBank/DDBJ whole genome shotgun (WGS) entry which is preliminary data.</text>
</comment>